<organism evidence="1 2">
    <name type="scientific">Mycena chlorophos</name>
    <name type="common">Agaric fungus</name>
    <name type="synonym">Agaricus chlorophos</name>
    <dbReference type="NCBI Taxonomy" id="658473"/>
    <lineage>
        <taxon>Eukaryota</taxon>
        <taxon>Fungi</taxon>
        <taxon>Dikarya</taxon>
        <taxon>Basidiomycota</taxon>
        <taxon>Agaricomycotina</taxon>
        <taxon>Agaricomycetes</taxon>
        <taxon>Agaricomycetidae</taxon>
        <taxon>Agaricales</taxon>
        <taxon>Marasmiineae</taxon>
        <taxon>Mycenaceae</taxon>
        <taxon>Mycena</taxon>
    </lineage>
</organism>
<dbReference type="EMBL" id="DF841506">
    <property type="protein sequence ID" value="GAT45568.1"/>
    <property type="molecule type" value="Genomic_DNA"/>
</dbReference>
<gene>
    <name evidence="1" type="ORF">MCHLO_03139</name>
</gene>
<protein>
    <submittedName>
        <fullName evidence="1">Uncharacterized protein</fullName>
    </submittedName>
</protein>
<dbReference type="Proteomes" id="UP000815677">
    <property type="component" value="Unassembled WGS sequence"/>
</dbReference>
<accession>A0ABQ0L350</accession>
<proteinExistence type="predicted"/>
<evidence type="ECO:0000313" key="2">
    <source>
        <dbReference type="Proteomes" id="UP000815677"/>
    </source>
</evidence>
<reference evidence="1" key="1">
    <citation type="submission" date="2014-09" db="EMBL/GenBank/DDBJ databases">
        <title>Genome sequence of the luminous mushroom Mycena chlorophos for searching fungal bioluminescence genes.</title>
        <authorList>
            <person name="Tanaka Y."/>
            <person name="Kasuga D."/>
            <person name="Oba Y."/>
            <person name="Hase S."/>
            <person name="Sato K."/>
            <person name="Oba Y."/>
            <person name="Sakakibara Y."/>
        </authorList>
    </citation>
    <scope>NUCLEOTIDE SEQUENCE</scope>
</reference>
<keyword evidence="2" id="KW-1185">Reference proteome</keyword>
<evidence type="ECO:0000313" key="1">
    <source>
        <dbReference type="EMBL" id="GAT45568.1"/>
    </source>
</evidence>
<sequence>MLHFKKTQFASHTITLPCSLAVFPCTPLEFDAPVQLVPEVSFHSGSVAPVRRRIDSGSRDRAEPIETLHQRKSVKRARRRECVGDSLRVRGDLGCHALGLQDPERDVGDRWETKDAEQDVREWVRIVLDLDVRQVDERRMSMQVPGCASEKVVDVAAQTAEGTPCKQRKIMRCNGPGKEHEFGNLGAGAEEPGDISRMALEHEHVAKRARDGLRVRMPRRSSNVNAGIDHDTKQMSARIGVSRV</sequence>
<name>A0ABQ0L350_MYCCL</name>